<comment type="subcellular location">
    <subcellularLocation>
        <location evidence="1">Cell membrane</location>
        <topology evidence="1">Multi-pass membrane protein</topology>
    </subcellularLocation>
</comment>
<feature type="transmembrane region" description="Helical" evidence="7">
    <location>
        <begin position="124"/>
        <end position="144"/>
    </location>
</feature>
<dbReference type="GO" id="GO:0005886">
    <property type="term" value="C:plasma membrane"/>
    <property type="evidence" value="ECO:0007669"/>
    <property type="project" value="UniProtKB-SubCell"/>
</dbReference>
<feature type="transmembrane region" description="Helical" evidence="7">
    <location>
        <begin position="93"/>
        <end position="112"/>
    </location>
</feature>
<dbReference type="KEGG" id="drm:Dred_1505"/>
<dbReference type="InterPro" id="IPR037185">
    <property type="entry name" value="EmrE-like"/>
</dbReference>
<evidence type="ECO:0000256" key="4">
    <source>
        <dbReference type="ARBA" id="ARBA00022692"/>
    </source>
</evidence>
<dbReference type="AlphaFoldDB" id="A4J4N2"/>
<feature type="transmembrane region" description="Helical" evidence="7">
    <location>
        <begin position="180"/>
        <end position="201"/>
    </location>
</feature>
<feature type="transmembrane region" description="Helical" evidence="7">
    <location>
        <begin position="7"/>
        <end position="29"/>
    </location>
</feature>
<proteinExistence type="inferred from homology"/>
<dbReference type="InterPro" id="IPR050638">
    <property type="entry name" value="AA-Vitamin_Transporters"/>
</dbReference>
<evidence type="ECO:0000256" key="6">
    <source>
        <dbReference type="ARBA" id="ARBA00023136"/>
    </source>
</evidence>
<keyword evidence="5 7" id="KW-1133">Transmembrane helix</keyword>
<evidence type="ECO:0000256" key="5">
    <source>
        <dbReference type="ARBA" id="ARBA00022989"/>
    </source>
</evidence>
<dbReference type="PANTHER" id="PTHR32322">
    <property type="entry name" value="INNER MEMBRANE TRANSPORTER"/>
    <property type="match status" value="1"/>
</dbReference>
<dbReference type="HOGENOM" id="CLU_033863_4_1_9"/>
<feature type="transmembrane region" description="Helical" evidence="7">
    <location>
        <begin position="271"/>
        <end position="288"/>
    </location>
</feature>
<feature type="transmembrane region" description="Helical" evidence="7">
    <location>
        <begin position="246"/>
        <end position="265"/>
    </location>
</feature>
<name>A4J4N2_DESRM</name>
<dbReference type="Proteomes" id="UP000001556">
    <property type="component" value="Chromosome"/>
</dbReference>
<feature type="transmembrane region" description="Helical" evidence="7">
    <location>
        <begin position="150"/>
        <end position="168"/>
    </location>
</feature>
<feature type="transmembrane region" description="Helical" evidence="7">
    <location>
        <begin position="213"/>
        <end position="234"/>
    </location>
</feature>
<organism evidence="9 10">
    <name type="scientific">Desulforamulus reducens (strain ATCC BAA-1160 / DSM 100696 / MI-1)</name>
    <name type="common">Desulfotomaculum reducens</name>
    <dbReference type="NCBI Taxonomy" id="349161"/>
    <lineage>
        <taxon>Bacteria</taxon>
        <taxon>Bacillati</taxon>
        <taxon>Bacillota</taxon>
        <taxon>Clostridia</taxon>
        <taxon>Eubacteriales</taxon>
        <taxon>Peptococcaceae</taxon>
        <taxon>Desulforamulus</taxon>
    </lineage>
</organism>
<keyword evidence="6 7" id="KW-0472">Membrane</keyword>
<sequence>MKEHYVGAFYLSLAASIWGGMYVVSKFALDTIPPFTLLFIRYLIASGLLLAILYFKGAQLIPRQQRNLVFQIGFVGYFLSIAAQFIGTKLSSAHMGAVITTLSPVFLSAFAIPLLKEKITLKQVVSIAIAFIGVLVVVGMPGSQGPDKTIIGKLFLLEAALFWGYYSVISRKISTIYTPLQITTWGILIATVLTFPCIFFERNIWSFEDLIQLPMVLSILYIAIISTALAFFSWNKGLSMLPSHQAGLFFFFQPVVGTLLGLLFLQEQLSNTFFLGSFFIILGVYYNMRGNTSQTVNTIKTTSSD</sequence>
<evidence type="ECO:0000313" key="9">
    <source>
        <dbReference type="EMBL" id="ABO50035.1"/>
    </source>
</evidence>
<dbReference type="EMBL" id="CP000612">
    <property type="protein sequence ID" value="ABO50035.1"/>
    <property type="molecule type" value="Genomic_DNA"/>
</dbReference>
<evidence type="ECO:0000313" key="10">
    <source>
        <dbReference type="Proteomes" id="UP000001556"/>
    </source>
</evidence>
<gene>
    <name evidence="9" type="ordered locus">Dred_1505</name>
</gene>
<protein>
    <recommendedName>
        <fullName evidence="8">EamA domain-containing protein</fullName>
    </recommendedName>
</protein>
<dbReference type="SUPFAM" id="SSF103481">
    <property type="entry name" value="Multidrug resistance efflux transporter EmrE"/>
    <property type="match status" value="2"/>
</dbReference>
<dbReference type="Pfam" id="PF00892">
    <property type="entry name" value="EamA"/>
    <property type="match status" value="2"/>
</dbReference>
<dbReference type="eggNOG" id="COG0697">
    <property type="taxonomic scope" value="Bacteria"/>
</dbReference>
<keyword evidence="4 7" id="KW-0812">Transmembrane</keyword>
<comment type="similarity">
    <text evidence="2">Belongs to the EamA transporter family.</text>
</comment>
<keyword evidence="10" id="KW-1185">Reference proteome</keyword>
<evidence type="ECO:0000256" key="2">
    <source>
        <dbReference type="ARBA" id="ARBA00007362"/>
    </source>
</evidence>
<evidence type="ECO:0000256" key="3">
    <source>
        <dbReference type="ARBA" id="ARBA00022475"/>
    </source>
</evidence>
<reference evidence="9 10" key="1">
    <citation type="submission" date="2007-03" db="EMBL/GenBank/DDBJ databases">
        <title>Complete sequence of Desulfotomaculum reducens MI-1.</title>
        <authorList>
            <consortium name="US DOE Joint Genome Institute"/>
            <person name="Copeland A."/>
            <person name="Lucas S."/>
            <person name="Lapidus A."/>
            <person name="Barry K."/>
            <person name="Detter J.C."/>
            <person name="Glavina del Rio T."/>
            <person name="Hammon N."/>
            <person name="Israni S."/>
            <person name="Dalin E."/>
            <person name="Tice H."/>
            <person name="Pitluck S."/>
            <person name="Sims D."/>
            <person name="Brettin T."/>
            <person name="Bruce D."/>
            <person name="Han C."/>
            <person name="Tapia R."/>
            <person name="Schmutz J."/>
            <person name="Larimer F."/>
            <person name="Land M."/>
            <person name="Hauser L."/>
            <person name="Kyrpides N."/>
            <person name="Kim E."/>
            <person name="Tebo B.M."/>
            <person name="Richardson P."/>
        </authorList>
    </citation>
    <scope>NUCLEOTIDE SEQUENCE [LARGE SCALE GENOMIC DNA]</scope>
    <source>
        <strain evidence="9 10">MI-1</strain>
    </source>
</reference>
<dbReference type="PANTHER" id="PTHR32322:SF18">
    <property type="entry name" value="S-ADENOSYLMETHIONINE_S-ADENOSYLHOMOCYSTEINE TRANSPORTER"/>
    <property type="match status" value="1"/>
</dbReference>
<feature type="domain" description="EamA" evidence="8">
    <location>
        <begin position="151"/>
        <end position="286"/>
    </location>
</feature>
<feature type="transmembrane region" description="Helical" evidence="7">
    <location>
        <begin position="35"/>
        <end position="55"/>
    </location>
</feature>
<evidence type="ECO:0000256" key="7">
    <source>
        <dbReference type="SAM" id="Phobius"/>
    </source>
</evidence>
<feature type="domain" description="EamA" evidence="8">
    <location>
        <begin position="7"/>
        <end position="138"/>
    </location>
</feature>
<dbReference type="InterPro" id="IPR000620">
    <property type="entry name" value="EamA_dom"/>
</dbReference>
<keyword evidence="3" id="KW-1003">Cell membrane</keyword>
<accession>A4J4N2</accession>
<dbReference type="STRING" id="349161.Dred_1505"/>
<evidence type="ECO:0000256" key="1">
    <source>
        <dbReference type="ARBA" id="ARBA00004651"/>
    </source>
</evidence>
<feature type="transmembrane region" description="Helical" evidence="7">
    <location>
        <begin position="67"/>
        <end position="87"/>
    </location>
</feature>
<dbReference type="RefSeq" id="WP_011877851.1">
    <property type="nucleotide sequence ID" value="NC_009253.1"/>
</dbReference>
<evidence type="ECO:0000259" key="8">
    <source>
        <dbReference type="Pfam" id="PF00892"/>
    </source>
</evidence>